<evidence type="ECO:0000313" key="4">
    <source>
        <dbReference type="EMBL" id="KAF5336089.1"/>
    </source>
</evidence>
<dbReference type="GO" id="GO:0030527">
    <property type="term" value="F:structural constituent of chromatin"/>
    <property type="evidence" value="ECO:0007669"/>
    <property type="project" value="InterPro"/>
</dbReference>
<feature type="domain" description="Core Histone H2A/H2B/H3" evidence="3">
    <location>
        <begin position="45"/>
        <end position="118"/>
    </location>
</feature>
<dbReference type="PANTHER" id="PTHR23430">
    <property type="entry name" value="HISTONE H2A"/>
    <property type="match status" value="1"/>
</dbReference>
<dbReference type="OrthoDB" id="9421954at2759"/>
<keyword evidence="5" id="KW-1185">Reference proteome</keyword>
<dbReference type="InterPro" id="IPR009072">
    <property type="entry name" value="Histone-fold"/>
</dbReference>
<protein>
    <recommendedName>
        <fullName evidence="2">Histone H2A</fullName>
    </recommendedName>
</protein>
<organism evidence="4 5">
    <name type="scientific">Ephemerocybe angulata</name>
    <dbReference type="NCBI Taxonomy" id="980116"/>
    <lineage>
        <taxon>Eukaryota</taxon>
        <taxon>Fungi</taxon>
        <taxon>Dikarya</taxon>
        <taxon>Basidiomycota</taxon>
        <taxon>Agaricomycotina</taxon>
        <taxon>Agaricomycetes</taxon>
        <taxon>Agaricomycetidae</taxon>
        <taxon>Agaricales</taxon>
        <taxon>Agaricineae</taxon>
        <taxon>Psathyrellaceae</taxon>
        <taxon>Ephemerocybe</taxon>
    </lineage>
</organism>
<dbReference type="Pfam" id="PF00125">
    <property type="entry name" value="Histone"/>
    <property type="match status" value="1"/>
</dbReference>
<reference evidence="4 5" key="1">
    <citation type="journal article" date="2020" name="ISME J.">
        <title>Uncovering the hidden diversity of litter-decomposition mechanisms in mushroom-forming fungi.</title>
        <authorList>
            <person name="Floudas D."/>
            <person name="Bentzer J."/>
            <person name="Ahren D."/>
            <person name="Johansson T."/>
            <person name="Persson P."/>
            <person name="Tunlid A."/>
        </authorList>
    </citation>
    <scope>NUCLEOTIDE SEQUENCE [LARGE SCALE GENOMIC DNA]</scope>
    <source>
        <strain evidence="4 5">CBS 175.51</strain>
    </source>
</reference>
<proteinExistence type="inferred from homology"/>
<sequence length="151" mass="17035">MNTLLVLKFRRKHVVVHHISLYRGRGKGKSVKQCITAEQHDAPRVYSTAKAGLVFSVPRFRHRLREATTRPQRIPVTSAVYLAAVIEYLVAELTELSGNAARDHKRKCITPRHLLLAIGNDGEFVSPPEFLSYCLTIYASTDSCNFCQPIE</sequence>
<dbReference type="GO" id="GO:0046982">
    <property type="term" value="F:protein heterodimerization activity"/>
    <property type="evidence" value="ECO:0007669"/>
    <property type="project" value="InterPro"/>
</dbReference>
<accession>A0A8H5FGN1</accession>
<dbReference type="AlphaFoldDB" id="A0A8H5FGN1"/>
<dbReference type="EMBL" id="JAACJK010000059">
    <property type="protein sequence ID" value="KAF5336089.1"/>
    <property type="molecule type" value="Genomic_DNA"/>
</dbReference>
<dbReference type="Gene3D" id="1.10.20.10">
    <property type="entry name" value="Histone, subunit A"/>
    <property type="match status" value="1"/>
</dbReference>
<dbReference type="SMART" id="SM00414">
    <property type="entry name" value="H2A"/>
    <property type="match status" value="1"/>
</dbReference>
<evidence type="ECO:0000256" key="2">
    <source>
        <dbReference type="RuleBase" id="RU003767"/>
    </source>
</evidence>
<evidence type="ECO:0000256" key="1">
    <source>
        <dbReference type="ARBA" id="ARBA00010691"/>
    </source>
</evidence>
<dbReference type="InterPro" id="IPR002119">
    <property type="entry name" value="Histone_H2A"/>
</dbReference>
<dbReference type="PRINTS" id="PR00620">
    <property type="entry name" value="HISTONEH2A"/>
</dbReference>
<dbReference type="CDD" id="cd00074">
    <property type="entry name" value="HFD_H2A"/>
    <property type="match status" value="1"/>
</dbReference>
<keyword evidence="2" id="KW-0158">Chromosome</keyword>
<gene>
    <name evidence="4" type="ORF">D9611_006210</name>
</gene>
<keyword evidence="2" id="KW-0238">DNA-binding</keyword>
<comment type="subcellular location">
    <subcellularLocation>
        <location evidence="2">Nucleus</location>
    </subcellularLocation>
</comment>
<dbReference type="GO" id="GO:0000786">
    <property type="term" value="C:nucleosome"/>
    <property type="evidence" value="ECO:0007669"/>
    <property type="project" value="UniProtKB-KW"/>
</dbReference>
<evidence type="ECO:0000259" key="3">
    <source>
        <dbReference type="Pfam" id="PF00125"/>
    </source>
</evidence>
<keyword evidence="2" id="KW-0544">Nucleosome core</keyword>
<dbReference type="SUPFAM" id="SSF47113">
    <property type="entry name" value="Histone-fold"/>
    <property type="match status" value="1"/>
</dbReference>
<evidence type="ECO:0000313" key="5">
    <source>
        <dbReference type="Proteomes" id="UP000541558"/>
    </source>
</evidence>
<dbReference type="GO" id="GO:0005634">
    <property type="term" value="C:nucleus"/>
    <property type="evidence" value="ECO:0007669"/>
    <property type="project" value="UniProtKB-SubCell"/>
</dbReference>
<name>A0A8H5FGN1_9AGAR</name>
<comment type="subunit">
    <text evidence="2">The nucleosome is a histone octamer containing two molecules each of H2A, H2B, H3 and H4 assembled in one H3-H4 heterotetramer and two H2A-H2B heterodimers. The octamer wraps approximately 147 bp of DNA.</text>
</comment>
<dbReference type="InterPro" id="IPR007125">
    <property type="entry name" value="H2A/H2B/H3"/>
</dbReference>
<keyword evidence="2" id="KW-0539">Nucleus</keyword>
<dbReference type="Proteomes" id="UP000541558">
    <property type="component" value="Unassembled WGS sequence"/>
</dbReference>
<comment type="similarity">
    <text evidence="1 2">Belongs to the histone H2A family.</text>
</comment>
<comment type="caution">
    <text evidence="4">The sequence shown here is derived from an EMBL/GenBank/DDBJ whole genome shotgun (WGS) entry which is preliminary data.</text>
</comment>
<dbReference type="GO" id="GO:0003677">
    <property type="term" value="F:DNA binding"/>
    <property type="evidence" value="ECO:0007669"/>
    <property type="project" value="UniProtKB-KW"/>
</dbReference>